<proteinExistence type="predicted"/>
<feature type="chain" id="PRO_5046608256" evidence="2">
    <location>
        <begin position="16"/>
        <end position="391"/>
    </location>
</feature>
<evidence type="ECO:0000256" key="2">
    <source>
        <dbReference type="SAM" id="SignalP"/>
    </source>
</evidence>
<keyword evidence="4" id="KW-1185">Reference proteome</keyword>
<name>A0ABM8EK00_9BACT</name>
<feature type="region of interest" description="Disordered" evidence="1">
    <location>
        <begin position="366"/>
        <end position="387"/>
    </location>
</feature>
<accession>A0ABM8EK00</accession>
<organism evidence="3 4">
    <name type="scientific">Geotalea uraniireducens</name>
    <dbReference type="NCBI Taxonomy" id="351604"/>
    <lineage>
        <taxon>Bacteria</taxon>
        <taxon>Pseudomonadati</taxon>
        <taxon>Thermodesulfobacteriota</taxon>
        <taxon>Desulfuromonadia</taxon>
        <taxon>Geobacterales</taxon>
        <taxon>Geobacteraceae</taxon>
        <taxon>Geotalea</taxon>
    </lineage>
</organism>
<dbReference type="EMBL" id="AP027151">
    <property type="protein sequence ID" value="BDV42818.1"/>
    <property type="molecule type" value="Genomic_DNA"/>
</dbReference>
<sequence length="391" mass="42405">MICSISSFSSWPALLALFGLLAGCAHPPKEVPAPHGPLVAVFPFENLCRNAPPVREIREGLFARLAEQGIRTLPEREVDAFLTRHRLRYTGGIDGQAARQLRDETGAEAVLITSLESYSNGRPPRLAMTCRLVATGDTPEILWMKSAGMTGVDTPGFLGLGLVDDVRQLIDTELSRLTHSLAGYLAGAPAAPAGSVAGRYAPKSFYRAPTLLPERKFRVAVLPFFNKSGNSSAGTSVMLAVIRALFADGSYTIIEPGVVRQELLRYRVIMDGGVSLPQTDFIFDSLLADLVVSGTVLDYEESQGTSGVPRVNFSLLLIDRENRSAVWSSSSINAGDDGVYFFDLGRINSANQLATAMATALVKRMTGPLPPEPEEEPPPPPEPEEMWWIYQ</sequence>
<evidence type="ECO:0000313" key="3">
    <source>
        <dbReference type="EMBL" id="BDV42818.1"/>
    </source>
</evidence>
<feature type="compositionally biased region" description="Acidic residues" evidence="1">
    <location>
        <begin position="372"/>
        <end position="385"/>
    </location>
</feature>
<feature type="signal peptide" evidence="2">
    <location>
        <begin position="1"/>
        <end position="15"/>
    </location>
</feature>
<gene>
    <name evidence="3" type="ORF">GURASL_17410</name>
</gene>
<dbReference type="Proteomes" id="UP001317705">
    <property type="component" value="Chromosome"/>
</dbReference>
<dbReference type="Gene3D" id="3.40.50.10610">
    <property type="entry name" value="ABC-type transport auxiliary lipoprotein component"/>
    <property type="match status" value="2"/>
</dbReference>
<keyword evidence="3" id="KW-0449">Lipoprotein</keyword>
<evidence type="ECO:0000313" key="4">
    <source>
        <dbReference type="Proteomes" id="UP001317705"/>
    </source>
</evidence>
<protein>
    <submittedName>
        <fullName evidence="3">Lipoprotein</fullName>
    </submittedName>
</protein>
<evidence type="ECO:0000256" key="1">
    <source>
        <dbReference type="SAM" id="MobiDB-lite"/>
    </source>
</evidence>
<reference evidence="3 4" key="1">
    <citation type="submission" date="2022-12" db="EMBL/GenBank/DDBJ databases">
        <title>Polyphasic characterization of Geotalea uranireducens NIT-SL11 newly isolated from a complex of sewage sludge and microbially reduced graphene oxide.</title>
        <authorList>
            <person name="Xie L."/>
            <person name="Yoshida N."/>
            <person name="Meng L."/>
        </authorList>
    </citation>
    <scope>NUCLEOTIDE SEQUENCE [LARGE SCALE GENOMIC DNA]</scope>
    <source>
        <strain evidence="3 4">NIT-SL11</strain>
    </source>
</reference>
<dbReference type="RefSeq" id="WP_282003502.1">
    <property type="nucleotide sequence ID" value="NZ_AP027151.1"/>
</dbReference>
<keyword evidence="2" id="KW-0732">Signal</keyword>